<reference evidence="1 2" key="1">
    <citation type="submission" date="2021-09" db="EMBL/GenBank/DDBJ databases">
        <title>WGS of Mycoplasma sp. Zaradi2 strains.</title>
        <authorList>
            <person name="Spergser J."/>
        </authorList>
    </citation>
    <scope>NUCLEOTIDE SEQUENCE [LARGE SCALE GENOMIC DNA]</scope>
    <source>
        <strain evidence="1 2">1331</strain>
    </source>
</reference>
<dbReference type="RefSeq" id="WP_223644294.1">
    <property type="nucleotide sequence ID" value="NZ_JAIQBY010000001.1"/>
</dbReference>
<organism evidence="1 2">
    <name type="scientific">Mycoplasma tauri</name>
    <dbReference type="NCBI Taxonomy" id="547987"/>
    <lineage>
        <taxon>Bacteria</taxon>
        <taxon>Bacillati</taxon>
        <taxon>Mycoplasmatota</taxon>
        <taxon>Mollicutes</taxon>
        <taxon>Mycoplasmataceae</taxon>
        <taxon>Mycoplasma</taxon>
    </lineage>
</organism>
<name>A0A953NFZ5_9MOLU</name>
<dbReference type="EMBL" id="JAIQBY010000001">
    <property type="protein sequence ID" value="MBZ4195160.1"/>
    <property type="molecule type" value="Genomic_DNA"/>
</dbReference>
<evidence type="ECO:0000313" key="2">
    <source>
        <dbReference type="Proteomes" id="UP000772186"/>
    </source>
</evidence>
<dbReference type="AlphaFoldDB" id="A0A953NFZ5"/>
<proteinExistence type="predicted"/>
<dbReference type="Proteomes" id="UP000772186">
    <property type="component" value="Unassembled WGS sequence"/>
</dbReference>
<gene>
    <name evidence="1" type="ORF">LAD73_00250</name>
</gene>
<accession>A0A953NFZ5</accession>
<protein>
    <submittedName>
        <fullName evidence="1">Uncharacterized protein</fullName>
    </submittedName>
</protein>
<sequence length="180" mass="21661">MINNVKINDLHTKITDIQKLINKISLENDVENLYKIFENEIPQDITPSFADFLEIKNILEYDKLQKDCTVNYRLNELREQNKLETKFVSYNQTTQYNFLDHTEVIVHNIEAIPKNELKNLVYQYYNNILKNKLLAKLDFFIHEYKCEKELDKCSTWDPKKSRELVKDEEYALYLLGNDWK</sequence>
<keyword evidence="2" id="KW-1185">Reference proteome</keyword>
<evidence type="ECO:0000313" key="1">
    <source>
        <dbReference type="EMBL" id="MBZ4195160.1"/>
    </source>
</evidence>
<comment type="caution">
    <text evidence="1">The sequence shown here is derived from an EMBL/GenBank/DDBJ whole genome shotgun (WGS) entry which is preliminary data.</text>
</comment>